<sequence length="127" mass="12936">MNGNTPYGGAPGVAEAGQPSTDIELTQDQRRALRQAVAGIVSRTRSYLPDSYTVGSELSYGSNGPTATVAVRPPAGHPVSAGFTPDLDDLEAGIANAERDEVARGLAASAALQVMDAVGDGVKPTAR</sequence>
<reference evidence="2 3" key="1">
    <citation type="submission" date="2016-10" db="EMBL/GenBank/DDBJ databases">
        <authorList>
            <person name="de Groot N.N."/>
        </authorList>
    </citation>
    <scope>NUCLEOTIDE SEQUENCE [LARGE SCALE GENOMIC DNA]</scope>
    <source>
        <strain evidence="2 3">CGMCC 1.8712</strain>
    </source>
</reference>
<dbReference type="RefSeq" id="WP_092633203.1">
    <property type="nucleotide sequence ID" value="NZ_FNQT01000001.1"/>
</dbReference>
<dbReference type="OrthoDB" id="201266at2157"/>
<dbReference type="Proteomes" id="UP000236755">
    <property type="component" value="Unassembled WGS sequence"/>
</dbReference>
<dbReference type="AlphaFoldDB" id="A0A1H3X669"/>
<gene>
    <name evidence="2" type="ORF">SAMN04488065_1381</name>
</gene>
<organism evidence="2 3">
    <name type="scientific">Haloplanus vescus</name>
    <dbReference type="NCBI Taxonomy" id="555874"/>
    <lineage>
        <taxon>Archaea</taxon>
        <taxon>Methanobacteriati</taxon>
        <taxon>Methanobacteriota</taxon>
        <taxon>Stenosarchaea group</taxon>
        <taxon>Halobacteria</taxon>
        <taxon>Halobacteriales</taxon>
        <taxon>Haloferacaceae</taxon>
        <taxon>Haloplanus</taxon>
    </lineage>
</organism>
<proteinExistence type="predicted"/>
<dbReference type="Pfam" id="PF19128">
    <property type="entry name" value="DUF5811"/>
    <property type="match status" value="1"/>
</dbReference>
<feature type="region of interest" description="Disordered" evidence="1">
    <location>
        <begin position="59"/>
        <end position="81"/>
    </location>
</feature>
<feature type="region of interest" description="Disordered" evidence="1">
    <location>
        <begin position="1"/>
        <end position="22"/>
    </location>
</feature>
<dbReference type="STRING" id="555874.SAMN04488065_1381"/>
<dbReference type="InterPro" id="IPR043835">
    <property type="entry name" value="DUF5811"/>
</dbReference>
<name>A0A1H3X669_9EURY</name>
<evidence type="ECO:0000313" key="2">
    <source>
        <dbReference type="EMBL" id="SDZ94917.1"/>
    </source>
</evidence>
<protein>
    <submittedName>
        <fullName evidence="2">Uncharacterized protein</fullName>
    </submittedName>
</protein>
<accession>A0A1H3X669</accession>
<keyword evidence="3" id="KW-1185">Reference proteome</keyword>
<dbReference type="EMBL" id="FNQT01000001">
    <property type="protein sequence ID" value="SDZ94917.1"/>
    <property type="molecule type" value="Genomic_DNA"/>
</dbReference>
<evidence type="ECO:0000256" key="1">
    <source>
        <dbReference type="SAM" id="MobiDB-lite"/>
    </source>
</evidence>
<evidence type="ECO:0000313" key="3">
    <source>
        <dbReference type="Proteomes" id="UP000236755"/>
    </source>
</evidence>